<sequence length="188" mass="20347">MKPATAPRSLSLNAYKTRAKLSLLDHHTLSPPPQTTAPDLPRFNSTTLFLHCSLSLPSPFTALTKSRSPFLSVRAPISSPSRASSLPPLPDPSVPRDRERERRGEHLLPLPKPSRSLSAFAASSTPISSVQSDAQLADRDFSGSFVDIRLHSFAASSDCPCRLQATVGSRPKPSRRLPLLAGLEVTTF</sequence>
<name>A0A2I0V9U1_9ASPA</name>
<keyword evidence="3" id="KW-1185">Reference proteome</keyword>
<organism evidence="2 3">
    <name type="scientific">Dendrobium catenatum</name>
    <dbReference type="NCBI Taxonomy" id="906689"/>
    <lineage>
        <taxon>Eukaryota</taxon>
        <taxon>Viridiplantae</taxon>
        <taxon>Streptophyta</taxon>
        <taxon>Embryophyta</taxon>
        <taxon>Tracheophyta</taxon>
        <taxon>Spermatophyta</taxon>
        <taxon>Magnoliopsida</taxon>
        <taxon>Liliopsida</taxon>
        <taxon>Asparagales</taxon>
        <taxon>Orchidaceae</taxon>
        <taxon>Epidendroideae</taxon>
        <taxon>Malaxideae</taxon>
        <taxon>Dendrobiinae</taxon>
        <taxon>Dendrobium</taxon>
    </lineage>
</organism>
<evidence type="ECO:0000256" key="1">
    <source>
        <dbReference type="SAM" id="MobiDB-lite"/>
    </source>
</evidence>
<feature type="compositionally biased region" description="Basic and acidic residues" evidence="1">
    <location>
        <begin position="94"/>
        <end position="106"/>
    </location>
</feature>
<dbReference type="EMBL" id="KZ505234">
    <property type="protein sequence ID" value="PKU60160.1"/>
    <property type="molecule type" value="Genomic_DNA"/>
</dbReference>
<accession>A0A2I0V9U1</accession>
<protein>
    <submittedName>
        <fullName evidence="2">Uncharacterized protein</fullName>
    </submittedName>
</protein>
<dbReference type="AlphaFoldDB" id="A0A2I0V9U1"/>
<reference evidence="2 3" key="2">
    <citation type="journal article" date="2017" name="Nature">
        <title>The Apostasia genome and the evolution of orchids.</title>
        <authorList>
            <person name="Zhang G.Q."/>
            <person name="Liu K.W."/>
            <person name="Li Z."/>
            <person name="Lohaus R."/>
            <person name="Hsiao Y.Y."/>
            <person name="Niu S.C."/>
            <person name="Wang J.Y."/>
            <person name="Lin Y.C."/>
            <person name="Xu Q."/>
            <person name="Chen L.J."/>
            <person name="Yoshida K."/>
            <person name="Fujiwara S."/>
            <person name="Wang Z.W."/>
            <person name="Zhang Y.Q."/>
            <person name="Mitsuda N."/>
            <person name="Wang M."/>
            <person name="Liu G.H."/>
            <person name="Pecoraro L."/>
            <person name="Huang H.X."/>
            <person name="Xiao X.J."/>
            <person name="Lin M."/>
            <person name="Wu X.Y."/>
            <person name="Wu W.L."/>
            <person name="Chen Y.Y."/>
            <person name="Chang S.B."/>
            <person name="Sakamoto S."/>
            <person name="Ohme-Takagi M."/>
            <person name="Yagi M."/>
            <person name="Zeng S.J."/>
            <person name="Shen C.Y."/>
            <person name="Yeh C.M."/>
            <person name="Luo Y.B."/>
            <person name="Tsai W.C."/>
            <person name="Van de Peer Y."/>
            <person name="Liu Z.J."/>
        </authorList>
    </citation>
    <scope>NUCLEOTIDE SEQUENCE [LARGE SCALE GENOMIC DNA]</scope>
    <source>
        <tissue evidence="2">The whole plant</tissue>
    </source>
</reference>
<feature type="compositionally biased region" description="Low complexity" evidence="1">
    <location>
        <begin position="76"/>
        <end position="86"/>
    </location>
</feature>
<evidence type="ECO:0000313" key="2">
    <source>
        <dbReference type="EMBL" id="PKU60160.1"/>
    </source>
</evidence>
<dbReference type="Proteomes" id="UP000233837">
    <property type="component" value="Unassembled WGS sequence"/>
</dbReference>
<evidence type="ECO:0000313" key="3">
    <source>
        <dbReference type="Proteomes" id="UP000233837"/>
    </source>
</evidence>
<feature type="region of interest" description="Disordered" evidence="1">
    <location>
        <begin position="76"/>
        <end position="113"/>
    </location>
</feature>
<gene>
    <name evidence="2" type="ORF">MA16_Dca028766</name>
</gene>
<reference evidence="2 3" key="1">
    <citation type="journal article" date="2016" name="Sci. Rep.">
        <title>The Dendrobium catenatum Lindl. genome sequence provides insights into polysaccharide synthase, floral development and adaptive evolution.</title>
        <authorList>
            <person name="Zhang G.Q."/>
            <person name="Xu Q."/>
            <person name="Bian C."/>
            <person name="Tsai W.C."/>
            <person name="Yeh C.M."/>
            <person name="Liu K.W."/>
            <person name="Yoshida K."/>
            <person name="Zhang L.S."/>
            <person name="Chang S.B."/>
            <person name="Chen F."/>
            <person name="Shi Y."/>
            <person name="Su Y.Y."/>
            <person name="Zhang Y.Q."/>
            <person name="Chen L.J."/>
            <person name="Yin Y."/>
            <person name="Lin M."/>
            <person name="Huang H."/>
            <person name="Deng H."/>
            <person name="Wang Z.W."/>
            <person name="Zhu S.L."/>
            <person name="Zhao X."/>
            <person name="Deng C."/>
            <person name="Niu S.C."/>
            <person name="Huang J."/>
            <person name="Wang M."/>
            <person name="Liu G.H."/>
            <person name="Yang H.J."/>
            <person name="Xiao X.J."/>
            <person name="Hsiao Y.Y."/>
            <person name="Wu W.L."/>
            <person name="Chen Y.Y."/>
            <person name="Mitsuda N."/>
            <person name="Ohme-Takagi M."/>
            <person name="Luo Y.B."/>
            <person name="Van de Peer Y."/>
            <person name="Liu Z.J."/>
        </authorList>
    </citation>
    <scope>NUCLEOTIDE SEQUENCE [LARGE SCALE GENOMIC DNA]</scope>
    <source>
        <tissue evidence="2">The whole plant</tissue>
    </source>
</reference>
<proteinExistence type="predicted"/>